<keyword evidence="3" id="KW-1185">Reference proteome</keyword>
<dbReference type="OrthoDB" id="2377186at2759"/>
<sequence>MSSPTTDTTDSDRNNMPFSATERFFGINELVMQLGPFLHQNTLAKLMRTSKQLNEIFTPFFFLELDFFDEPSRDFRLLRETTPIEALKKAVVHVRELTTGPLFTGYYCQCLLKYQGEINATSSPAWMPPFDLSNSNIVSLPPLANLTELSCFSCLGPSDTHHRCYIKGIQKGAVRLAQALWIINCCPSLIYLGLEVFVATQQDVLVLASVISKIPRLKRLELSIQKTESLFPTLGSTLFFKVPVTLEELGVRYDYFTDEDDSDYDEDIDDEQDPGNDTNSEGKPVRGGEQQRGPTSILTYAEHQDVLTRRQESLSNLTRLKIQVIRYSTLADVLSIFDHCPNITSLCIPDLADDIDTDKVGQHIAKVCPKLHTLAHTCFRFNGRLVMSIMGAMPEQQLEGLSYLRLDKDTAMTAALILRHSTSLRTIRFEQCYYFGSKVIQSILVGCQGLEVLTFNYSDKKSISLDLEDAIEFKWRATRLVALQIVIAIDDMGSLQGKDPYYKRPAPITFSDEEAIQMSILERLYSQLGELVHLEQLDLMAQVKHVRQVNVPRNSAYRYATFPGLLSLGDPLTKRPGFLHHLGGLRKLQELKGSVHGGTEETVATMGQKEIEWIVHNLVSLKQADFCTRHPMVNKGTKNFPWFQWLREQKPNLVMNSVL</sequence>
<dbReference type="Proteomes" id="UP000823405">
    <property type="component" value="Unassembled WGS sequence"/>
</dbReference>
<comment type="caution">
    <text evidence="2">The sequence shown here is derived from an EMBL/GenBank/DDBJ whole genome shotgun (WGS) entry which is preliminary data.</text>
</comment>
<proteinExistence type="predicted"/>
<dbReference type="EMBL" id="JAAAIN010000308">
    <property type="protein sequence ID" value="KAG0316383.1"/>
    <property type="molecule type" value="Genomic_DNA"/>
</dbReference>
<name>A0A9P6RFR8_9FUNG</name>
<protein>
    <submittedName>
        <fullName evidence="2">Uncharacterized protein</fullName>
    </submittedName>
</protein>
<dbReference type="AlphaFoldDB" id="A0A9P6RFR8"/>
<feature type="region of interest" description="Disordered" evidence="1">
    <location>
        <begin position="258"/>
        <end position="295"/>
    </location>
</feature>
<reference evidence="2" key="1">
    <citation type="journal article" date="2020" name="Fungal Divers.">
        <title>Resolving the Mortierellaceae phylogeny through synthesis of multi-gene phylogenetics and phylogenomics.</title>
        <authorList>
            <person name="Vandepol N."/>
            <person name="Liber J."/>
            <person name="Desiro A."/>
            <person name="Na H."/>
            <person name="Kennedy M."/>
            <person name="Barry K."/>
            <person name="Grigoriev I.V."/>
            <person name="Miller A.N."/>
            <person name="O'Donnell K."/>
            <person name="Stajich J.E."/>
            <person name="Bonito G."/>
        </authorList>
    </citation>
    <scope>NUCLEOTIDE SEQUENCE</scope>
    <source>
        <strain evidence="2">NVP60</strain>
    </source>
</reference>
<dbReference type="InterPro" id="IPR032675">
    <property type="entry name" value="LRR_dom_sf"/>
</dbReference>
<evidence type="ECO:0000313" key="3">
    <source>
        <dbReference type="Proteomes" id="UP000823405"/>
    </source>
</evidence>
<organism evidence="2 3">
    <name type="scientific">Linnemannia gamsii</name>
    <dbReference type="NCBI Taxonomy" id="64522"/>
    <lineage>
        <taxon>Eukaryota</taxon>
        <taxon>Fungi</taxon>
        <taxon>Fungi incertae sedis</taxon>
        <taxon>Mucoromycota</taxon>
        <taxon>Mortierellomycotina</taxon>
        <taxon>Mortierellomycetes</taxon>
        <taxon>Mortierellales</taxon>
        <taxon>Mortierellaceae</taxon>
        <taxon>Linnemannia</taxon>
    </lineage>
</organism>
<dbReference type="SUPFAM" id="SSF52047">
    <property type="entry name" value="RNI-like"/>
    <property type="match status" value="1"/>
</dbReference>
<dbReference type="Gene3D" id="3.80.10.10">
    <property type="entry name" value="Ribonuclease Inhibitor"/>
    <property type="match status" value="1"/>
</dbReference>
<gene>
    <name evidence="2" type="ORF">BGZ97_006954</name>
</gene>
<evidence type="ECO:0000256" key="1">
    <source>
        <dbReference type="SAM" id="MobiDB-lite"/>
    </source>
</evidence>
<evidence type="ECO:0000313" key="2">
    <source>
        <dbReference type="EMBL" id="KAG0316383.1"/>
    </source>
</evidence>
<accession>A0A9P6RFR8</accession>
<feature type="compositionally biased region" description="Acidic residues" evidence="1">
    <location>
        <begin position="258"/>
        <end position="274"/>
    </location>
</feature>